<name>A0A0S3R6F1_PHAAN</name>
<feature type="compositionally biased region" description="Basic and acidic residues" evidence="1">
    <location>
        <begin position="19"/>
        <end position="48"/>
    </location>
</feature>
<evidence type="ECO:0000313" key="3">
    <source>
        <dbReference type="Proteomes" id="UP000291084"/>
    </source>
</evidence>
<feature type="region of interest" description="Disordered" evidence="1">
    <location>
        <begin position="1"/>
        <end position="50"/>
    </location>
</feature>
<dbReference type="AlphaFoldDB" id="A0A0S3R6F1"/>
<dbReference type="EMBL" id="AP015034">
    <property type="protein sequence ID" value="BAT76158.1"/>
    <property type="molecule type" value="Genomic_DNA"/>
</dbReference>
<evidence type="ECO:0000313" key="2">
    <source>
        <dbReference type="EMBL" id="BAT76158.1"/>
    </source>
</evidence>
<gene>
    <name evidence="2" type="primary">Vigan.01G412100</name>
    <name evidence="2" type="ORF">VIGAN_01412100</name>
</gene>
<reference evidence="2 3" key="1">
    <citation type="journal article" date="2015" name="Sci. Rep.">
        <title>The power of single molecule real-time sequencing technology in the de novo assembly of a eukaryotic genome.</title>
        <authorList>
            <person name="Sakai H."/>
            <person name="Naito K."/>
            <person name="Ogiso-Tanaka E."/>
            <person name="Takahashi Y."/>
            <person name="Iseki K."/>
            <person name="Muto C."/>
            <person name="Satou K."/>
            <person name="Teruya K."/>
            <person name="Shiroma A."/>
            <person name="Shimoji M."/>
            <person name="Hirano T."/>
            <person name="Itoh T."/>
            <person name="Kaga A."/>
            <person name="Tomooka N."/>
        </authorList>
    </citation>
    <scope>NUCLEOTIDE SEQUENCE [LARGE SCALE GENOMIC DNA]</scope>
    <source>
        <strain evidence="3">cv. Shumari</strain>
    </source>
</reference>
<accession>A0A0S3R6F1</accession>
<evidence type="ECO:0000256" key="1">
    <source>
        <dbReference type="SAM" id="MobiDB-lite"/>
    </source>
</evidence>
<feature type="non-terminal residue" evidence="2">
    <location>
        <position position="1"/>
    </location>
</feature>
<organism evidence="2 3">
    <name type="scientific">Vigna angularis var. angularis</name>
    <dbReference type="NCBI Taxonomy" id="157739"/>
    <lineage>
        <taxon>Eukaryota</taxon>
        <taxon>Viridiplantae</taxon>
        <taxon>Streptophyta</taxon>
        <taxon>Embryophyta</taxon>
        <taxon>Tracheophyta</taxon>
        <taxon>Spermatophyta</taxon>
        <taxon>Magnoliopsida</taxon>
        <taxon>eudicotyledons</taxon>
        <taxon>Gunneridae</taxon>
        <taxon>Pentapetalae</taxon>
        <taxon>rosids</taxon>
        <taxon>fabids</taxon>
        <taxon>Fabales</taxon>
        <taxon>Fabaceae</taxon>
        <taxon>Papilionoideae</taxon>
        <taxon>50 kb inversion clade</taxon>
        <taxon>NPAAA clade</taxon>
        <taxon>indigoferoid/millettioid clade</taxon>
        <taxon>Phaseoleae</taxon>
        <taxon>Vigna</taxon>
    </lineage>
</organism>
<dbReference type="Proteomes" id="UP000291084">
    <property type="component" value="Chromosome 1"/>
</dbReference>
<sequence length="85" mass="9843">LEEHWKLGLRGRPGGSNNQKEKGRKEKGKREPEKKEDSTGEGPEREPVVEDQVLEGSLQEMLSRSFPWSKNWRLLMLRSSLLRVS</sequence>
<proteinExistence type="predicted"/>
<keyword evidence="3" id="KW-1185">Reference proteome</keyword>
<protein>
    <submittedName>
        <fullName evidence="2">Uncharacterized protein</fullName>
    </submittedName>
</protein>